<evidence type="ECO:0000313" key="6">
    <source>
        <dbReference type="EMBL" id="RYC45938.1"/>
    </source>
</evidence>
<proteinExistence type="inferred from homology"/>
<sequence>MNRLEILRIFTTAASSHNFRDAAKKLGVSAQAITRGIQCLEDELGEVLFHRNTRGVQLTNFGERFVNNAQQAVSGVDGLFQRTNRRQLSEYAGVVRITAPPFIIRDVVMPMLSQRLADFPGLLLDLRLSEEWADTVNQQIDIGIRMGPTRDNRWVAKAVKKVPFYVVATPALLARIGTPKHIDELEKLPTTALLDRRTGRPWPWLFSDGRLLSLSRPVVVVDDLEAECAAVLSGIGIGQLSGIIAAPYLRTGHLVALLNDDMPDPWPLHVYRPQAGPVPARVRLVFDTLVDILGNIDLTLP</sequence>
<dbReference type="Pfam" id="PF00126">
    <property type="entry name" value="HTH_1"/>
    <property type="match status" value="1"/>
</dbReference>
<dbReference type="InterPro" id="IPR058163">
    <property type="entry name" value="LysR-type_TF_proteobact-type"/>
</dbReference>
<dbReference type="PROSITE" id="PS50931">
    <property type="entry name" value="HTH_LYSR"/>
    <property type="match status" value="1"/>
</dbReference>
<dbReference type="InterPro" id="IPR005119">
    <property type="entry name" value="LysR_subst-bd"/>
</dbReference>
<evidence type="ECO:0000256" key="2">
    <source>
        <dbReference type="ARBA" id="ARBA00023015"/>
    </source>
</evidence>
<keyword evidence="7" id="KW-1185">Reference proteome</keyword>
<dbReference type="GO" id="GO:0006351">
    <property type="term" value="P:DNA-templated transcription"/>
    <property type="evidence" value="ECO:0007669"/>
    <property type="project" value="TreeGrafter"/>
</dbReference>
<dbReference type="AlphaFoldDB" id="A0A9X8JLQ2"/>
<evidence type="ECO:0000256" key="3">
    <source>
        <dbReference type="ARBA" id="ARBA00023125"/>
    </source>
</evidence>
<dbReference type="Gene3D" id="1.10.10.10">
    <property type="entry name" value="Winged helix-like DNA-binding domain superfamily/Winged helix DNA-binding domain"/>
    <property type="match status" value="1"/>
</dbReference>
<dbReference type="Proteomes" id="UP001138460">
    <property type="component" value="Unassembled WGS sequence"/>
</dbReference>
<evidence type="ECO:0000259" key="5">
    <source>
        <dbReference type="PROSITE" id="PS50931"/>
    </source>
</evidence>
<keyword evidence="3" id="KW-0238">DNA-binding</keyword>
<protein>
    <submittedName>
        <fullName evidence="6">LysR family transcriptional regulator</fullName>
    </submittedName>
</protein>
<dbReference type="GO" id="GO:0003700">
    <property type="term" value="F:DNA-binding transcription factor activity"/>
    <property type="evidence" value="ECO:0007669"/>
    <property type="project" value="InterPro"/>
</dbReference>
<dbReference type="InterPro" id="IPR036390">
    <property type="entry name" value="WH_DNA-bd_sf"/>
</dbReference>
<accession>A0A9X8JLQ2</accession>
<evidence type="ECO:0000256" key="1">
    <source>
        <dbReference type="ARBA" id="ARBA00009437"/>
    </source>
</evidence>
<dbReference type="InterPro" id="IPR000847">
    <property type="entry name" value="LysR_HTH_N"/>
</dbReference>
<comment type="similarity">
    <text evidence="1">Belongs to the LysR transcriptional regulatory family.</text>
</comment>
<name>A0A9X8JLQ2_9GAMM</name>
<dbReference type="InterPro" id="IPR036388">
    <property type="entry name" value="WH-like_DNA-bd_sf"/>
</dbReference>
<dbReference type="Gene3D" id="3.40.190.290">
    <property type="match status" value="1"/>
</dbReference>
<dbReference type="RefSeq" id="WP_129702674.1">
    <property type="nucleotide sequence ID" value="NZ_CP139172.1"/>
</dbReference>
<evidence type="ECO:0000256" key="4">
    <source>
        <dbReference type="ARBA" id="ARBA00023163"/>
    </source>
</evidence>
<feature type="domain" description="HTH lysR-type" evidence="5">
    <location>
        <begin position="1"/>
        <end position="59"/>
    </location>
</feature>
<dbReference type="GO" id="GO:0043565">
    <property type="term" value="F:sequence-specific DNA binding"/>
    <property type="evidence" value="ECO:0007669"/>
    <property type="project" value="TreeGrafter"/>
</dbReference>
<dbReference type="Pfam" id="PF03466">
    <property type="entry name" value="LysR_substrate"/>
    <property type="match status" value="1"/>
</dbReference>
<dbReference type="EMBL" id="NWTM01000001">
    <property type="protein sequence ID" value="RYC45938.1"/>
    <property type="molecule type" value="Genomic_DNA"/>
</dbReference>
<dbReference type="PANTHER" id="PTHR30537:SF5">
    <property type="entry name" value="HTH-TYPE TRANSCRIPTIONAL ACTIVATOR TTDR-RELATED"/>
    <property type="match status" value="1"/>
</dbReference>
<gene>
    <name evidence="6" type="ORF">CLR69_13555</name>
</gene>
<comment type="caution">
    <text evidence="6">The sequence shown here is derived from an EMBL/GenBank/DDBJ whole genome shotgun (WGS) entry which is preliminary data.</text>
</comment>
<dbReference type="CDD" id="cd08422">
    <property type="entry name" value="PBP2_CrgA_like"/>
    <property type="match status" value="1"/>
</dbReference>
<dbReference type="OrthoDB" id="8885940at2"/>
<dbReference type="SUPFAM" id="SSF46785">
    <property type="entry name" value="Winged helix' DNA-binding domain"/>
    <property type="match status" value="1"/>
</dbReference>
<organism evidence="6 7">
    <name type="scientific">Pectobacterium zantedeschiae</name>
    <dbReference type="NCBI Taxonomy" id="2034769"/>
    <lineage>
        <taxon>Bacteria</taxon>
        <taxon>Pseudomonadati</taxon>
        <taxon>Pseudomonadota</taxon>
        <taxon>Gammaproteobacteria</taxon>
        <taxon>Enterobacterales</taxon>
        <taxon>Pectobacteriaceae</taxon>
        <taxon>Pectobacterium</taxon>
    </lineage>
</organism>
<keyword evidence="2" id="KW-0805">Transcription regulation</keyword>
<reference evidence="6 7" key="1">
    <citation type="journal article" date="2018" name="Syst. Appl. Microbiol.">
        <title>Pectobacterium zantedeschiae sp. nov. a new species of a soft rot pathogen isolated from Calla lily (Zantedeschia spp.).</title>
        <authorList>
            <person name="Waleron M."/>
            <person name="Misztak A."/>
            <person name="Waleron M."/>
            <person name="Franczuk M."/>
            <person name="Jonca J."/>
            <person name="Wielgomas B."/>
            <person name="Mikicinski A."/>
            <person name="Popovic T."/>
            <person name="Waleron K."/>
        </authorList>
    </citation>
    <scope>NUCLEOTIDE SEQUENCE [LARGE SCALE GENOMIC DNA]</scope>
    <source>
        <strain evidence="6 7">9M</strain>
    </source>
</reference>
<keyword evidence="4" id="KW-0804">Transcription</keyword>
<dbReference type="PANTHER" id="PTHR30537">
    <property type="entry name" value="HTH-TYPE TRANSCRIPTIONAL REGULATOR"/>
    <property type="match status" value="1"/>
</dbReference>
<dbReference type="SUPFAM" id="SSF53850">
    <property type="entry name" value="Periplasmic binding protein-like II"/>
    <property type="match status" value="1"/>
</dbReference>
<evidence type="ECO:0000313" key="7">
    <source>
        <dbReference type="Proteomes" id="UP001138460"/>
    </source>
</evidence>